<gene>
    <name evidence="1" type="ORF">NH26_01450</name>
</gene>
<dbReference type="EMBL" id="JRYR02000001">
    <property type="protein sequence ID" value="OHX65110.1"/>
    <property type="molecule type" value="Genomic_DNA"/>
</dbReference>
<proteinExistence type="predicted"/>
<dbReference type="RefSeq" id="WP_044226465.1">
    <property type="nucleotide sequence ID" value="NZ_JRYR02000001.1"/>
</dbReference>
<name>A0A1S1YVU4_FLAPC</name>
<dbReference type="OrthoDB" id="958951at2"/>
<protein>
    <submittedName>
        <fullName evidence="1">Uncharacterized protein</fullName>
    </submittedName>
</protein>
<accession>A0A1S1YVU4</accession>
<keyword evidence="2" id="KW-1185">Reference proteome</keyword>
<dbReference type="AlphaFoldDB" id="A0A1S1YVU4"/>
<organism evidence="1 2">
    <name type="scientific">Flammeovirga pacifica</name>
    <dbReference type="NCBI Taxonomy" id="915059"/>
    <lineage>
        <taxon>Bacteria</taxon>
        <taxon>Pseudomonadati</taxon>
        <taxon>Bacteroidota</taxon>
        <taxon>Cytophagia</taxon>
        <taxon>Cytophagales</taxon>
        <taxon>Flammeovirgaceae</taxon>
        <taxon>Flammeovirga</taxon>
    </lineage>
</organism>
<sequence length="286" mass="31573">MKYSFFISFIFLIFISNITFSQVKNDTLLTVVGEKVIVSVKEITASEIKYSYPNEALLNGMKKSSVAEIRFGSGRVQKLHKFLNYKNVSTGKDWENVSISNVATEVEGLVKLGDVSAKAEGTTEFSSVAKLQARVYDKIKVQSAMLGGNVAFVINQTAETMSSSAFSSKAANAIMSASVYSSKVINSADIHYGTYSISHYYLLRSNEAKIKTKKFAVAHQITISEDRINLNGRQPGIDIKFSDITNGIEKMNIISSTPSQLVLSYVKSTSRGKKTYYNIILTKIVQ</sequence>
<evidence type="ECO:0000313" key="2">
    <source>
        <dbReference type="Proteomes" id="UP000179797"/>
    </source>
</evidence>
<evidence type="ECO:0000313" key="1">
    <source>
        <dbReference type="EMBL" id="OHX65110.1"/>
    </source>
</evidence>
<dbReference type="Proteomes" id="UP000179797">
    <property type="component" value="Unassembled WGS sequence"/>
</dbReference>
<reference evidence="1 2" key="1">
    <citation type="journal article" date="2012" name="Int. J. Syst. Evol. Microbiol.">
        <title>Flammeovirga pacifica sp. nov., isolated from deep-sea sediment.</title>
        <authorList>
            <person name="Xu H."/>
            <person name="Fu Y."/>
            <person name="Yang N."/>
            <person name="Ding Z."/>
            <person name="Lai Q."/>
            <person name="Zeng R."/>
        </authorList>
    </citation>
    <scope>NUCLEOTIDE SEQUENCE [LARGE SCALE GENOMIC DNA]</scope>
    <source>
        <strain evidence="2">DSM 24597 / LMG 26175 / WPAGA1</strain>
    </source>
</reference>
<comment type="caution">
    <text evidence="1">The sequence shown here is derived from an EMBL/GenBank/DDBJ whole genome shotgun (WGS) entry which is preliminary data.</text>
</comment>